<proteinExistence type="predicted"/>
<dbReference type="AlphaFoldDB" id="A0A0E9SXM0"/>
<reference evidence="1" key="1">
    <citation type="submission" date="2014-11" db="EMBL/GenBank/DDBJ databases">
        <authorList>
            <person name="Amaro Gonzalez C."/>
        </authorList>
    </citation>
    <scope>NUCLEOTIDE SEQUENCE</scope>
</reference>
<dbReference type="EMBL" id="GBXM01062468">
    <property type="protein sequence ID" value="JAH46109.1"/>
    <property type="molecule type" value="Transcribed_RNA"/>
</dbReference>
<accession>A0A0E9SXM0</accession>
<evidence type="ECO:0000313" key="1">
    <source>
        <dbReference type="EMBL" id="JAH46109.1"/>
    </source>
</evidence>
<reference evidence="1" key="2">
    <citation type="journal article" date="2015" name="Fish Shellfish Immunol.">
        <title>Early steps in the European eel (Anguilla anguilla)-Vibrio vulnificus interaction in the gills: Role of the RtxA13 toxin.</title>
        <authorList>
            <person name="Callol A."/>
            <person name="Pajuelo D."/>
            <person name="Ebbesson L."/>
            <person name="Teles M."/>
            <person name="MacKenzie S."/>
            <person name="Amaro C."/>
        </authorList>
    </citation>
    <scope>NUCLEOTIDE SEQUENCE</scope>
</reference>
<sequence>MYLYLYYLYSFLRVHCW</sequence>
<name>A0A0E9SXM0_ANGAN</name>
<protein>
    <submittedName>
        <fullName evidence="1">Uncharacterized protein</fullName>
    </submittedName>
</protein>
<organism evidence="1">
    <name type="scientific">Anguilla anguilla</name>
    <name type="common">European freshwater eel</name>
    <name type="synonym">Muraena anguilla</name>
    <dbReference type="NCBI Taxonomy" id="7936"/>
    <lineage>
        <taxon>Eukaryota</taxon>
        <taxon>Metazoa</taxon>
        <taxon>Chordata</taxon>
        <taxon>Craniata</taxon>
        <taxon>Vertebrata</taxon>
        <taxon>Euteleostomi</taxon>
        <taxon>Actinopterygii</taxon>
        <taxon>Neopterygii</taxon>
        <taxon>Teleostei</taxon>
        <taxon>Anguilliformes</taxon>
        <taxon>Anguillidae</taxon>
        <taxon>Anguilla</taxon>
    </lineage>
</organism>